<dbReference type="AlphaFoldDB" id="A0A1T4RML6"/>
<feature type="region of interest" description="Disordered" evidence="1">
    <location>
        <begin position="1"/>
        <end position="24"/>
    </location>
</feature>
<feature type="transmembrane region" description="Helical" evidence="2">
    <location>
        <begin position="192"/>
        <end position="213"/>
    </location>
</feature>
<protein>
    <recommendedName>
        <fullName evidence="3">Heparan-alpha-glucosaminide N-acetyltransferase catalytic domain-containing protein</fullName>
    </recommendedName>
</protein>
<keyword evidence="2" id="KW-0812">Transmembrane</keyword>
<dbReference type="STRING" id="1122192.SAMN02745673_02810"/>
<dbReference type="OrthoDB" id="4966979at2"/>
<feature type="transmembrane region" description="Helical" evidence="2">
    <location>
        <begin position="74"/>
        <end position="92"/>
    </location>
</feature>
<keyword evidence="2" id="KW-0472">Membrane</keyword>
<sequence>MPSRRPSLDAVAQHAPGTGTQEAVRPDSGRIVGVDVARALAVFGMFTVHLGVGASGLLSDPAMETLHDLARGRSSALFAFLAGVSIALLSGRTVPLTGPPLHRAAARILVRAVILALLGGLLDLLDTPIAIILAYYGGFFLLALPLLRLRAPALAAIAVGIGLLGPQVSYLLRSVLGEEGARQGSIGGITDLLLTGYYPVCTFMAFVVAGMAVGRLDLRAVSTRVGLAATGLGLVLLGYGGSWVLLRPLGVLDRLVVAEMTAYGYYGPGDTAFLSDADLGPLRAWMVEQIASLHGTVPTTSPLWLLVASPHSGTSFEVAGATGTALMVLAACLVAADLLGRGLYPLFAAGSMALTLYTGHILVLAVTDADYGPLSGCPLEAFVVGGLLFATLWRALLGRGPLERALAVVGEAAARNVAPEPAVPRSAPRKPGV</sequence>
<reference evidence="4 5" key="1">
    <citation type="submission" date="2017-02" db="EMBL/GenBank/DDBJ databases">
        <authorList>
            <person name="Peterson S.W."/>
        </authorList>
    </citation>
    <scope>NUCLEOTIDE SEQUENCE [LARGE SCALE GENOMIC DNA]</scope>
    <source>
        <strain evidence="4 5">DSM 45154</strain>
    </source>
</reference>
<dbReference type="PANTHER" id="PTHR30590">
    <property type="entry name" value="INNER MEMBRANE PROTEIN"/>
    <property type="match status" value="1"/>
</dbReference>
<keyword evidence="5" id="KW-1185">Reference proteome</keyword>
<feature type="transmembrane region" description="Helical" evidence="2">
    <location>
        <begin position="154"/>
        <end position="172"/>
    </location>
</feature>
<dbReference type="InterPro" id="IPR012429">
    <property type="entry name" value="HGSNAT_cat"/>
</dbReference>
<evidence type="ECO:0000313" key="5">
    <source>
        <dbReference type="Proteomes" id="UP000190637"/>
    </source>
</evidence>
<organism evidence="4 5">
    <name type="scientific">Marinactinospora thermotolerans DSM 45154</name>
    <dbReference type="NCBI Taxonomy" id="1122192"/>
    <lineage>
        <taxon>Bacteria</taxon>
        <taxon>Bacillati</taxon>
        <taxon>Actinomycetota</taxon>
        <taxon>Actinomycetes</taxon>
        <taxon>Streptosporangiales</taxon>
        <taxon>Nocardiopsidaceae</taxon>
        <taxon>Marinactinospora</taxon>
    </lineage>
</organism>
<feature type="transmembrane region" description="Helical" evidence="2">
    <location>
        <begin position="379"/>
        <end position="397"/>
    </location>
</feature>
<accession>A0A1T4RML6</accession>
<evidence type="ECO:0000256" key="1">
    <source>
        <dbReference type="SAM" id="MobiDB-lite"/>
    </source>
</evidence>
<name>A0A1T4RML6_9ACTN</name>
<feature type="transmembrane region" description="Helical" evidence="2">
    <location>
        <begin position="128"/>
        <end position="147"/>
    </location>
</feature>
<feature type="transmembrane region" description="Helical" evidence="2">
    <location>
        <begin position="225"/>
        <end position="246"/>
    </location>
</feature>
<dbReference type="PANTHER" id="PTHR30590:SF3">
    <property type="entry name" value="HYPOTHETICAL MEMBRANE SPANNING PROTEIN"/>
    <property type="match status" value="1"/>
</dbReference>
<feature type="domain" description="Heparan-alpha-glucosaminide N-acetyltransferase catalytic" evidence="3">
    <location>
        <begin position="30"/>
        <end position="226"/>
    </location>
</feature>
<dbReference type="Proteomes" id="UP000190637">
    <property type="component" value="Unassembled WGS sequence"/>
</dbReference>
<feature type="transmembrane region" description="Helical" evidence="2">
    <location>
        <begin position="104"/>
        <end position="122"/>
    </location>
</feature>
<keyword evidence="2" id="KW-1133">Transmembrane helix</keyword>
<feature type="transmembrane region" description="Helical" evidence="2">
    <location>
        <begin position="346"/>
        <end position="367"/>
    </location>
</feature>
<proteinExistence type="predicted"/>
<gene>
    <name evidence="4" type="ORF">SAMN02745673_02810</name>
</gene>
<dbReference type="EMBL" id="FUWS01000007">
    <property type="protein sequence ID" value="SKA17209.1"/>
    <property type="molecule type" value="Genomic_DNA"/>
</dbReference>
<dbReference type="InterPro" id="IPR052529">
    <property type="entry name" value="Bact_Transport_Assoc"/>
</dbReference>
<evidence type="ECO:0000313" key="4">
    <source>
        <dbReference type="EMBL" id="SKA17209.1"/>
    </source>
</evidence>
<evidence type="ECO:0000259" key="3">
    <source>
        <dbReference type="Pfam" id="PF07786"/>
    </source>
</evidence>
<dbReference type="Pfam" id="PF07786">
    <property type="entry name" value="HGSNAT_cat"/>
    <property type="match status" value="1"/>
</dbReference>
<feature type="transmembrane region" description="Helical" evidence="2">
    <location>
        <begin position="36"/>
        <end position="54"/>
    </location>
</feature>
<feature type="transmembrane region" description="Helical" evidence="2">
    <location>
        <begin position="318"/>
        <end position="339"/>
    </location>
</feature>
<evidence type="ECO:0000256" key="2">
    <source>
        <dbReference type="SAM" id="Phobius"/>
    </source>
</evidence>